<evidence type="ECO:0000313" key="3">
    <source>
        <dbReference type="Proteomes" id="UP001152622"/>
    </source>
</evidence>
<evidence type="ECO:0000256" key="1">
    <source>
        <dbReference type="SAM" id="MobiDB-lite"/>
    </source>
</evidence>
<organism evidence="2 3">
    <name type="scientific">Synaphobranchus kaupii</name>
    <name type="common">Kaup's arrowtooth eel</name>
    <dbReference type="NCBI Taxonomy" id="118154"/>
    <lineage>
        <taxon>Eukaryota</taxon>
        <taxon>Metazoa</taxon>
        <taxon>Chordata</taxon>
        <taxon>Craniata</taxon>
        <taxon>Vertebrata</taxon>
        <taxon>Euteleostomi</taxon>
        <taxon>Actinopterygii</taxon>
        <taxon>Neopterygii</taxon>
        <taxon>Teleostei</taxon>
        <taxon>Anguilliformes</taxon>
        <taxon>Synaphobranchidae</taxon>
        <taxon>Synaphobranchus</taxon>
    </lineage>
</organism>
<dbReference type="Proteomes" id="UP001152622">
    <property type="component" value="Chromosome 5"/>
</dbReference>
<reference evidence="2" key="1">
    <citation type="journal article" date="2023" name="Science">
        <title>Genome structures resolve the early diversification of teleost fishes.</title>
        <authorList>
            <person name="Parey E."/>
            <person name="Louis A."/>
            <person name="Montfort J."/>
            <person name="Bouchez O."/>
            <person name="Roques C."/>
            <person name="Iampietro C."/>
            <person name="Lluch J."/>
            <person name="Castinel A."/>
            <person name="Donnadieu C."/>
            <person name="Desvignes T."/>
            <person name="Floi Bucao C."/>
            <person name="Jouanno E."/>
            <person name="Wen M."/>
            <person name="Mejri S."/>
            <person name="Dirks R."/>
            <person name="Jansen H."/>
            <person name="Henkel C."/>
            <person name="Chen W.J."/>
            <person name="Zahm M."/>
            <person name="Cabau C."/>
            <person name="Klopp C."/>
            <person name="Thompson A.W."/>
            <person name="Robinson-Rechavi M."/>
            <person name="Braasch I."/>
            <person name="Lecointre G."/>
            <person name="Bobe J."/>
            <person name="Postlethwait J.H."/>
            <person name="Berthelot C."/>
            <person name="Roest Crollius H."/>
            <person name="Guiguen Y."/>
        </authorList>
    </citation>
    <scope>NUCLEOTIDE SEQUENCE</scope>
    <source>
        <strain evidence="2">WJC10195</strain>
    </source>
</reference>
<protein>
    <submittedName>
        <fullName evidence="2">Uncharacterized protein</fullName>
    </submittedName>
</protein>
<gene>
    <name evidence="2" type="ORF">SKAU_G00175460</name>
</gene>
<proteinExistence type="predicted"/>
<feature type="region of interest" description="Disordered" evidence="1">
    <location>
        <begin position="1"/>
        <end position="57"/>
    </location>
</feature>
<comment type="caution">
    <text evidence="2">The sequence shown here is derived from an EMBL/GenBank/DDBJ whole genome shotgun (WGS) entry which is preliminary data.</text>
</comment>
<dbReference type="EMBL" id="JAINUF010000005">
    <property type="protein sequence ID" value="KAJ8361021.1"/>
    <property type="molecule type" value="Genomic_DNA"/>
</dbReference>
<keyword evidence="3" id="KW-1185">Reference proteome</keyword>
<dbReference type="AlphaFoldDB" id="A0A9Q1J083"/>
<accession>A0A9Q1J083</accession>
<name>A0A9Q1J083_SYNKA</name>
<sequence length="83" mass="8624">MGPRDPKRAAHSGASCSHGLTPPQPPRTAGAPRHTPRDTLFKETPPVLTAPRKGRGLLFGPVVEGLGCVRGTGNHSHPGLMSS</sequence>
<evidence type="ECO:0000313" key="2">
    <source>
        <dbReference type="EMBL" id="KAJ8361021.1"/>
    </source>
</evidence>